<evidence type="ECO:0000256" key="9">
    <source>
        <dbReference type="ARBA" id="ARBA00022705"/>
    </source>
</evidence>
<accession>A0A0C5I2C5</accession>
<evidence type="ECO:0000256" key="14">
    <source>
        <dbReference type="ARBA" id="ARBA00022801"/>
    </source>
</evidence>
<evidence type="ECO:0000256" key="6">
    <source>
        <dbReference type="ARBA" id="ARBA00022562"/>
    </source>
</evidence>
<reference evidence="24 25" key="1">
    <citation type="journal article" date="2015" name="Infect. Genet. Evol.">
        <title>Diverse small circular DNA viruses circulating amongst estuarine molluscs.</title>
        <authorList>
            <person name="Dayaram A."/>
            <person name="Goldstien S."/>
            <person name="Arguello Astorga G.R."/>
            <person name="Zawar-Reza P."/>
            <person name="Gomez C."/>
            <person name="Harding J.S."/>
            <person name="Varsani A."/>
        </authorList>
    </citation>
    <scope>NUCLEOTIDE SEQUENCE [LARGE SCALE GENOMIC DNA]</scope>
    <source>
        <strain evidence="24">AHEaCV-9-NZ-3131SG-2012</strain>
    </source>
</reference>
<dbReference type="InterPro" id="IPR027417">
    <property type="entry name" value="P-loop_NTPase"/>
</dbReference>
<keyword evidence="12" id="KW-0547">Nucleotide-binding</keyword>
<keyword evidence="7" id="KW-0808">Transferase</keyword>
<keyword evidence="17" id="KW-0190">Covalent protein-DNA linkage</keyword>
<proteinExistence type="inferred from homology"/>
<evidence type="ECO:0000313" key="24">
    <source>
        <dbReference type="EMBL" id="AJP36387.1"/>
    </source>
</evidence>
<evidence type="ECO:0000256" key="21">
    <source>
        <dbReference type="ARBA" id="ARBA00032243"/>
    </source>
</evidence>
<comment type="catalytic activity">
    <reaction evidence="22">
        <text>ATP + H2O = ADP + phosphate + H(+)</text>
        <dbReference type="Rhea" id="RHEA:13065"/>
        <dbReference type="ChEBI" id="CHEBI:15377"/>
        <dbReference type="ChEBI" id="CHEBI:15378"/>
        <dbReference type="ChEBI" id="CHEBI:30616"/>
        <dbReference type="ChEBI" id="CHEBI:43474"/>
        <dbReference type="ChEBI" id="CHEBI:456216"/>
    </reaction>
</comment>
<keyword evidence="6" id="KW-1048">Host nucleus</keyword>
<evidence type="ECO:0000256" key="12">
    <source>
        <dbReference type="ARBA" id="ARBA00022741"/>
    </source>
</evidence>
<feature type="domain" description="CRESS-DNA virus Rep endonuclease" evidence="23">
    <location>
        <begin position="2"/>
        <end position="103"/>
    </location>
</feature>
<keyword evidence="19" id="KW-0511">Multifunctional enzyme</keyword>
<evidence type="ECO:0000256" key="3">
    <source>
        <dbReference type="ARBA" id="ARBA00004147"/>
    </source>
</evidence>
<dbReference type="Pfam" id="PF00910">
    <property type="entry name" value="RNA_helicase"/>
    <property type="match status" value="1"/>
</dbReference>
<keyword evidence="9" id="KW-0235">DNA replication</keyword>
<dbReference type="PROSITE" id="PS52020">
    <property type="entry name" value="CRESS_DNA_REP"/>
    <property type="match status" value="1"/>
</dbReference>
<evidence type="ECO:0000256" key="5">
    <source>
        <dbReference type="ARBA" id="ARBA00014531"/>
    </source>
</evidence>
<dbReference type="KEGG" id="vg:23698171"/>
<evidence type="ECO:0000256" key="10">
    <source>
        <dbReference type="ARBA" id="ARBA00022722"/>
    </source>
</evidence>
<evidence type="ECO:0000256" key="17">
    <source>
        <dbReference type="ARBA" id="ARBA00023124"/>
    </source>
</evidence>
<comment type="subcellular location">
    <subcellularLocation>
        <location evidence="3">Host nucleus</location>
    </subcellularLocation>
</comment>
<evidence type="ECO:0000256" key="1">
    <source>
        <dbReference type="ARBA" id="ARBA00001936"/>
    </source>
</evidence>
<evidence type="ECO:0000256" key="4">
    <source>
        <dbReference type="ARBA" id="ARBA00008545"/>
    </source>
</evidence>
<dbReference type="GO" id="GO:0042025">
    <property type="term" value="C:host cell nucleus"/>
    <property type="evidence" value="ECO:0007669"/>
    <property type="project" value="UniProtKB-SubCell"/>
</dbReference>
<dbReference type="GO" id="GO:0003724">
    <property type="term" value="F:RNA helicase activity"/>
    <property type="evidence" value="ECO:0007669"/>
    <property type="project" value="InterPro"/>
</dbReference>
<evidence type="ECO:0000256" key="19">
    <source>
        <dbReference type="ARBA" id="ARBA00023268"/>
    </source>
</evidence>
<comment type="cofactor">
    <cofactor evidence="1">
        <name>Mn(2+)</name>
        <dbReference type="ChEBI" id="CHEBI:29035"/>
    </cofactor>
</comment>
<keyword evidence="16" id="KW-0067">ATP-binding</keyword>
<dbReference type="GO" id="GO:0003677">
    <property type="term" value="F:DNA binding"/>
    <property type="evidence" value="ECO:0007669"/>
    <property type="project" value="UniProtKB-KW"/>
</dbReference>
<dbReference type="GO" id="GO:0005524">
    <property type="term" value="F:ATP binding"/>
    <property type="evidence" value="ECO:0007669"/>
    <property type="project" value="UniProtKB-KW"/>
</dbReference>
<dbReference type="GO" id="GO:0003723">
    <property type="term" value="F:RNA binding"/>
    <property type="evidence" value="ECO:0007669"/>
    <property type="project" value="InterPro"/>
</dbReference>
<dbReference type="GO" id="GO:0016787">
    <property type="term" value="F:hydrolase activity"/>
    <property type="evidence" value="ECO:0007669"/>
    <property type="project" value="UniProtKB-KW"/>
</dbReference>
<evidence type="ECO:0000256" key="20">
    <source>
        <dbReference type="ARBA" id="ARBA00030754"/>
    </source>
</evidence>
<keyword evidence="10" id="KW-0540">Nuclease</keyword>
<dbReference type="GO" id="GO:0016779">
    <property type="term" value="F:nucleotidyltransferase activity"/>
    <property type="evidence" value="ECO:0007669"/>
    <property type="project" value="UniProtKB-KW"/>
</dbReference>
<keyword evidence="15" id="KW-0347">Helicase</keyword>
<comment type="cofactor">
    <cofactor evidence="2">
        <name>Mg(2+)</name>
        <dbReference type="ChEBI" id="CHEBI:18420"/>
    </cofactor>
</comment>
<evidence type="ECO:0000256" key="8">
    <source>
        <dbReference type="ARBA" id="ARBA00022695"/>
    </source>
</evidence>
<dbReference type="InterPro" id="IPR049912">
    <property type="entry name" value="CRESS_DNA_REP"/>
</dbReference>
<dbReference type="GeneID" id="23698171"/>
<evidence type="ECO:0000256" key="15">
    <source>
        <dbReference type="ARBA" id="ARBA00022806"/>
    </source>
</evidence>
<keyword evidence="8" id="KW-0548">Nucleotidyltransferase</keyword>
<dbReference type="Proteomes" id="UP000117783">
    <property type="component" value="Segment"/>
</dbReference>
<keyword evidence="13" id="KW-0255">Endonuclease</keyword>
<evidence type="ECO:0000256" key="16">
    <source>
        <dbReference type="ARBA" id="ARBA00022840"/>
    </source>
</evidence>
<sequence>MSDKHRSYSFTLNNYTDDEVFALTSMCEPINRGVKYLIFGKEIAPTTGTPHLQGCIIFTSPRSFKALKKVVPFNRANYKPTISEPGSARYCKKDGDVYEYGTPPKQGKRSDIENVRDILTSGGNIRDVVSTATSIQSVRMAEIHLKYFEKKRNWKPTVRWYYGATGTGKSKTAYEECDEHDPYVAMSTGKWFEGYDAHTHVIIDDMRKDFMKFHELLRMLDRYAFMVECKGGSRQFLATDIYITSCYAPDEMFESREDVNQLIRRLDEIRKFE</sequence>
<evidence type="ECO:0000256" key="11">
    <source>
        <dbReference type="ARBA" id="ARBA00022723"/>
    </source>
</evidence>
<evidence type="ECO:0000256" key="18">
    <source>
        <dbReference type="ARBA" id="ARBA00023125"/>
    </source>
</evidence>
<keyword evidence="11" id="KW-0479">Metal-binding</keyword>
<protein>
    <recommendedName>
        <fullName evidence="5">Replication-associated protein</fullName>
    </recommendedName>
    <alternativeName>
        <fullName evidence="20">ATP-dependent helicase Rep</fullName>
    </alternativeName>
    <alternativeName>
        <fullName evidence="21">RepP</fullName>
    </alternativeName>
</protein>
<dbReference type="Gene3D" id="3.40.1310.20">
    <property type="match status" value="1"/>
</dbReference>
<dbReference type="GO" id="GO:0046872">
    <property type="term" value="F:metal ion binding"/>
    <property type="evidence" value="ECO:0007669"/>
    <property type="project" value="UniProtKB-KW"/>
</dbReference>
<keyword evidence="25" id="KW-1185">Reference proteome</keyword>
<dbReference type="GO" id="GO:0004519">
    <property type="term" value="F:endonuclease activity"/>
    <property type="evidence" value="ECO:0007669"/>
    <property type="project" value="UniProtKB-KW"/>
</dbReference>
<dbReference type="RefSeq" id="YP_009126896.1">
    <property type="nucleotide sequence ID" value="NC_026635.1"/>
</dbReference>
<dbReference type="GO" id="GO:0006260">
    <property type="term" value="P:DNA replication"/>
    <property type="evidence" value="ECO:0007669"/>
    <property type="project" value="UniProtKB-KW"/>
</dbReference>
<dbReference type="EMBL" id="KM874318">
    <property type="protein sequence ID" value="AJP36387.1"/>
    <property type="molecule type" value="Genomic_DNA"/>
</dbReference>
<name>A0A0C5I2C5_9VIRU</name>
<organism evidence="24 25">
    <name type="scientific">Avon-Heathcote Estuary associated circular virus 9</name>
    <dbReference type="NCBI Taxonomy" id="1618260"/>
    <lineage>
        <taxon>Viruses</taxon>
        <taxon>Monodnaviria</taxon>
        <taxon>Shotokuvirae</taxon>
        <taxon>Cressdnaviricota</taxon>
        <taxon>Arfiviricetes</taxon>
        <taxon>Jormunvirales</taxon>
        <taxon>Draupnirviridae</taxon>
        <taxon>Rapidusivirus</taxon>
        <taxon>Rapidusivirus mimentis</taxon>
    </lineage>
</organism>
<evidence type="ECO:0000256" key="22">
    <source>
        <dbReference type="ARBA" id="ARBA00049360"/>
    </source>
</evidence>
<dbReference type="InterPro" id="IPR000605">
    <property type="entry name" value="Helicase_SF3_ssDNA/RNA_vir"/>
</dbReference>
<evidence type="ECO:0000256" key="13">
    <source>
        <dbReference type="ARBA" id="ARBA00022759"/>
    </source>
</evidence>
<evidence type="ECO:0000259" key="23">
    <source>
        <dbReference type="PROSITE" id="PS52020"/>
    </source>
</evidence>
<dbReference type="SUPFAM" id="SSF52540">
    <property type="entry name" value="P-loop containing nucleoside triphosphate hydrolases"/>
    <property type="match status" value="1"/>
</dbReference>
<evidence type="ECO:0000256" key="2">
    <source>
        <dbReference type="ARBA" id="ARBA00001946"/>
    </source>
</evidence>
<comment type="similarity">
    <text evidence="4">Belongs to the nanoviruses/circoviruses replication-associated protein family.</text>
</comment>
<keyword evidence="14" id="KW-0378">Hydrolase</keyword>
<dbReference type="Pfam" id="PF02407">
    <property type="entry name" value="Viral_Rep"/>
    <property type="match status" value="1"/>
</dbReference>
<dbReference type="OrthoDB" id="9195at10239"/>
<evidence type="ECO:0000256" key="7">
    <source>
        <dbReference type="ARBA" id="ARBA00022679"/>
    </source>
</evidence>
<keyword evidence="18" id="KW-0238">DNA-binding</keyword>
<evidence type="ECO:0000313" key="25">
    <source>
        <dbReference type="Proteomes" id="UP000117783"/>
    </source>
</evidence>